<dbReference type="EMBL" id="CP011507">
    <property type="protein sequence ID" value="AKS09427.1"/>
    <property type="molecule type" value="Genomic_DNA"/>
</dbReference>
<gene>
    <name evidence="2" type="ORF">AA957_26045</name>
</gene>
<feature type="transmembrane region" description="Helical" evidence="1">
    <location>
        <begin position="111"/>
        <end position="131"/>
    </location>
</feature>
<evidence type="ECO:0000256" key="1">
    <source>
        <dbReference type="SAM" id="Phobius"/>
    </source>
</evidence>
<dbReference type="Proteomes" id="UP000036608">
    <property type="component" value="Chromosome"/>
</dbReference>
<dbReference type="RefSeq" id="WP_049712716.1">
    <property type="nucleotide sequence ID" value="NZ_CP011507.1"/>
</dbReference>
<protein>
    <submittedName>
        <fullName evidence="2">Uncharacterized protein</fullName>
    </submittedName>
</protein>
<dbReference type="PATRIC" id="fig|200450.3.peg.5348"/>
<reference evidence="3" key="2">
    <citation type="submission" date="2015-05" db="EMBL/GenBank/DDBJ databases">
        <authorList>
            <person name="Swarnkar M.K."/>
            <person name="Vyas P."/>
            <person name="Rahi P."/>
            <person name="Thakur R."/>
            <person name="Thakur N."/>
            <person name="Singh A.K."/>
            <person name="Gulati A."/>
        </authorList>
    </citation>
    <scope>NUCLEOTIDE SEQUENCE [LARGE SCALE GENOMIC DNA]</scope>
    <source>
        <strain evidence="3">745</strain>
    </source>
</reference>
<keyword evidence="1" id="KW-0812">Transmembrane</keyword>
<dbReference type="AlphaFoldDB" id="A0A0H5AY09"/>
<accession>A0A0H5AY09</accession>
<sequence length="145" mass="16212">MKIRPFQFELKDFALALYGLSLMLPATNEHHEVFDVSPSSYGWEILLLGILAVMDGGIAWLANLALIPAYLYRDARKSLICSILAITMGLTSFSYTSIWNDGAGRISITSYSYGFYVWMLSFVWLAATSIIELRRQKSLSLIASA</sequence>
<feature type="transmembrane region" description="Helical" evidence="1">
    <location>
        <begin position="79"/>
        <end position="99"/>
    </location>
</feature>
<dbReference type="KEGG" id="ptv:AA957_26045"/>
<evidence type="ECO:0000313" key="2">
    <source>
        <dbReference type="EMBL" id="AKS09427.1"/>
    </source>
</evidence>
<keyword evidence="1" id="KW-0472">Membrane</keyword>
<reference evidence="2 3" key="1">
    <citation type="journal article" date="2015" name="Genome Announc.">
        <title>Complete Genome Sequence of the Rhizobacterium Pseudomonas trivialis Strain IHBB745 with Multiple Plant Growth-Promoting Activities and Tolerance to Desiccation and Alkalinity.</title>
        <authorList>
            <person name="Gulati A."/>
            <person name="Swarnkar M.K."/>
            <person name="Vyas P."/>
            <person name="Rahi P."/>
            <person name="Thakur R."/>
            <person name="Thakur N."/>
            <person name="Singh A.K."/>
        </authorList>
    </citation>
    <scope>NUCLEOTIDE SEQUENCE [LARGE SCALE GENOMIC DNA]</scope>
    <source>
        <strain evidence="3">745</strain>
    </source>
</reference>
<dbReference type="OrthoDB" id="6903894at2"/>
<organism evidence="2 3">
    <name type="scientific">Pseudomonas trivialis</name>
    <dbReference type="NCBI Taxonomy" id="200450"/>
    <lineage>
        <taxon>Bacteria</taxon>
        <taxon>Pseudomonadati</taxon>
        <taxon>Pseudomonadota</taxon>
        <taxon>Gammaproteobacteria</taxon>
        <taxon>Pseudomonadales</taxon>
        <taxon>Pseudomonadaceae</taxon>
        <taxon>Pseudomonas</taxon>
    </lineage>
</organism>
<feature type="transmembrane region" description="Helical" evidence="1">
    <location>
        <begin position="45"/>
        <end position="67"/>
    </location>
</feature>
<keyword evidence="1" id="KW-1133">Transmembrane helix</keyword>
<evidence type="ECO:0000313" key="3">
    <source>
        <dbReference type="Proteomes" id="UP000036608"/>
    </source>
</evidence>
<name>A0A0H5AY09_9PSED</name>
<proteinExistence type="predicted"/>